<keyword evidence="2" id="KW-1185">Reference proteome</keyword>
<dbReference type="Proteomes" id="UP000827976">
    <property type="component" value="Chromosome 19"/>
</dbReference>
<proteinExistence type="predicted"/>
<sequence>MVSSALISSTSLSLRPKPLVPYLRSPHASRLLWNNQPRRCRVFLALSAQPSSTSPLESTVGTGQEITSVDVVGQNDLLIVGPGVLGRMVAEQWQQEHPGCRMYGQTMTADHHDELMKAGINPSLRGSKFTHKLPNIIFCAPPSLTPDYPGDVRLAASNWSGEGCFLFTSSTALYDCSDNGICNENTPIVPLGRNPRTDILLKAEDVVLEVGGCVLRLAGLYKSDRGAHVFCLNKGTVESRPDHIINLIHYEDAALLAVAIMKKKLRSQVFLGCDNHPLSRQDLMDAVNRSGKFSKKFMGFTGSDGPLGKRMYNSKTRAEIGWEPKYPSFRQFLGLTD</sequence>
<accession>A0ACB7U3Q3</accession>
<evidence type="ECO:0000313" key="1">
    <source>
        <dbReference type="EMBL" id="KAH7654968.1"/>
    </source>
</evidence>
<reference evidence="2" key="1">
    <citation type="journal article" date="2022" name="Nat. Commun.">
        <title>Chromosome evolution and the genetic basis of agronomically important traits in greater yam.</title>
        <authorList>
            <person name="Bredeson J.V."/>
            <person name="Lyons J.B."/>
            <person name="Oniyinde I.O."/>
            <person name="Okereke N.R."/>
            <person name="Kolade O."/>
            <person name="Nnabue I."/>
            <person name="Nwadili C.O."/>
            <person name="Hribova E."/>
            <person name="Parker M."/>
            <person name="Nwogha J."/>
            <person name="Shu S."/>
            <person name="Carlson J."/>
            <person name="Kariba R."/>
            <person name="Muthemba S."/>
            <person name="Knop K."/>
            <person name="Barton G.J."/>
            <person name="Sherwood A.V."/>
            <person name="Lopez-Montes A."/>
            <person name="Asiedu R."/>
            <person name="Jamnadass R."/>
            <person name="Muchugi A."/>
            <person name="Goodstein D."/>
            <person name="Egesi C.N."/>
            <person name="Featherston J."/>
            <person name="Asfaw A."/>
            <person name="Simpson G.G."/>
            <person name="Dolezel J."/>
            <person name="Hendre P.S."/>
            <person name="Van Deynze A."/>
            <person name="Kumar P.L."/>
            <person name="Obidiegwu J.E."/>
            <person name="Bhattacharjee R."/>
            <person name="Rokhsar D.S."/>
        </authorList>
    </citation>
    <scope>NUCLEOTIDE SEQUENCE [LARGE SCALE GENOMIC DNA]</scope>
    <source>
        <strain evidence="2">cv. TDa95/00328</strain>
    </source>
</reference>
<organism evidence="1 2">
    <name type="scientific">Dioscorea alata</name>
    <name type="common">Purple yam</name>
    <dbReference type="NCBI Taxonomy" id="55571"/>
    <lineage>
        <taxon>Eukaryota</taxon>
        <taxon>Viridiplantae</taxon>
        <taxon>Streptophyta</taxon>
        <taxon>Embryophyta</taxon>
        <taxon>Tracheophyta</taxon>
        <taxon>Spermatophyta</taxon>
        <taxon>Magnoliopsida</taxon>
        <taxon>Liliopsida</taxon>
        <taxon>Dioscoreales</taxon>
        <taxon>Dioscoreaceae</taxon>
        <taxon>Dioscorea</taxon>
    </lineage>
</organism>
<protein>
    <submittedName>
        <fullName evidence="1">NAD(P)-binding domain-containing protein</fullName>
    </submittedName>
</protein>
<dbReference type="EMBL" id="CM037029">
    <property type="protein sequence ID" value="KAH7654968.1"/>
    <property type="molecule type" value="Genomic_DNA"/>
</dbReference>
<gene>
    <name evidence="1" type="ORF">IHE45_19G175400</name>
</gene>
<comment type="caution">
    <text evidence="1">The sequence shown here is derived from an EMBL/GenBank/DDBJ whole genome shotgun (WGS) entry which is preliminary data.</text>
</comment>
<name>A0ACB7U3Q3_DIOAL</name>
<evidence type="ECO:0000313" key="2">
    <source>
        <dbReference type="Proteomes" id="UP000827976"/>
    </source>
</evidence>